<dbReference type="InterPro" id="IPR051788">
    <property type="entry name" value="MFS_Transporter"/>
</dbReference>
<protein>
    <submittedName>
        <fullName evidence="6">MFS transporter</fullName>
    </submittedName>
</protein>
<dbReference type="InterPro" id="IPR011701">
    <property type="entry name" value="MFS"/>
</dbReference>
<evidence type="ECO:0000256" key="5">
    <source>
        <dbReference type="SAM" id="Phobius"/>
    </source>
</evidence>
<dbReference type="GO" id="GO:0022857">
    <property type="term" value="F:transmembrane transporter activity"/>
    <property type="evidence" value="ECO:0007669"/>
    <property type="project" value="InterPro"/>
</dbReference>
<evidence type="ECO:0000313" key="7">
    <source>
        <dbReference type="Proteomes" id="UP000447574"/>
    </source>
</evidence>
<proteinExistence type="predicted"/>
<dbReference type="EMBL" id="WIWF01000015">
    <property type="protein sequence ID" value="MQT73843.1"/>
    <property type="molecule type" value="Genomic_DNA"/>
</dbReference>
<gene>
    <name evidence="6" type="ORF">GHO37_05965</name>
</gene>
<name>A0A7X1WSV4_9PSED</name>
<evidence type="ECO:0000256" key="2">
    <source>
        <dbReference type="ARBA" id="ARBA00022692"/>
    </source>
</evidence>
<keyword evidence="4 5" id="KW-0472">Membrane</keyword>
<feature type="transmembrane region" description="Helical" evidence="5">
    <location>
        <begin position="243"/>
        <end position="263"/>
    </location>
</feature>
<evidence type="ECO:0000313" key="6">
    <source>
        <dbReference type="EMBL" id="MQT73843.1"/>
    </source>
</evidence>
<feature type="transmembrane region" description="Helical" evidence="5">
    <location>
        <begin position="82"/>
        <end position="100"/>
    </location>
</feature>
<dbReference type="CDD" id="cd17393">
    <property type="entry name" value="MFS_MosC_like"/>
    <property type="match status" value="1"/>
</dbReference>
<dbReference type="PANTHER" id="PTHR23514">
    <property type="entry name" value="BYPASS OF STOP CODON PROTEIN 6"/>
    <property type="match status" value="1"/>
</dbReference>
<dbReference type="InterPro" id="IPR036259">
    <property type="entry name" value="MFS_trans_sf"/>
</dbReference>
<dbReference type="GO" id="GO:0016020">
    <property type="term" value="C:membrane"/>
    <property type="evidence" value="ECO:0007669"/>
    <property type="project" value="UniProtKB-SubCell"/>
</dbReference>
<dbReference type="AlphaFoldDB" id="A0A7X1WSV4"/>
<accession>A0A7X1WSV4</accession>
<feature type="transmembrane region" description="Helical" evidence="5">
    <location>
        <begin position="21"/>
        <end position="41"/>
    </location>
</feature>
<evidence type="ECO:0000256" key="3">
    <source>
        <dbReference type="ARBA" id="ARBA00022989"/>
    </source>
</evidence>
<dbReference type="Pfam" id="PF07690">
    <property type="entry name" value="MFS_1"/>
    <property type="match status" value="1"/>
</dbReference>
<feature type="transmembrane region" description="Helical" evidence="5">
    <location>
        <begin position="275"/>
        <end position="294"/>
    </location>
</feature>
<feature type="transmembrane region" description="Helical" evidence="5">
    <location>
        <begin position="300"/>
        <end position="321"/>
    </location>
</feature>
<evidence type="ECO:0000256" key="4">
    <source>
        <dbReference type="ARBA" id="ARBA00023136"/>
    </source>
</evidence>
<reference evidence="6 7" key="1">
    <citation type="submission" date="2019-10" db="EMBL/GenBank/DDBJ databases">
        <title>Evaluation of single-gene subtyping targets for Pseudomonas.</title>
        <authorList>
            <person name="Reichler S.J."/>
            <person name="Orsi R.H."/>
            <person name="Wiedmann M."/>
            <person name="Martin N.H."/>
            <person name="Murphy S.I."/>
        </authorList>
    </citation>
    <scope>NUCLEOTIDE SEQUENCE [LARGE SCALE GENOMIC DNA]</scope>
    <source>
        <strain evidence="6 7">FSL R10-2932</strain>
    </source>
</reference>
<comment type="subcellular location">
    <subcellularLocation>
        <location evidence="1">Membrane</location>
        <topology evidence="1">Multi-pass membrane protein</topology>
    </subcellularLocation>
</comment>
<feature type="transmembrane region" description="Helical" evidence="5">
    <location>
        <begin position="106"/>
        <end position="124"/>
    </location>
</feature>
<feature type="transmembrane region" description="Helical" evidence="5">
    <location>
        <begin position="209"/>
        <end position="237"/>
    </location>
</feature>
<feature type="transmembrane region" description="Helical" evidence="5">
    <location>
        <begin position="360"/>
        <end position="378"/>
    </location>
</feature>
<dbReference type="PANTHER" id="PTHR23514:SF13">
    <property type="entry name" value="INNER MEMBRANE PROTEIN YBJJ"/>
    <property type="match status" value="1"/>
</dbReference>
<organism evidence="6 7">
    <name type="scientific">Pseudomonas helleri</name>
    <dbReference type="NCBI Taxonomy" id="1608996"/>
    <lineage>
        <taxon>Bacteria</taxon>
        <taxon>Pseudomonadati</taxon>
        <taxon>Pseudomonadota</taxon>
        <taxon>Gammaproteobacteria</taxon>
        <taxon>Pseudomonadales</taxon>
        <taxon>Pseudomonadaceae</taxon>
        <taxon>Pseudomonas</taxon>
    </lineage>
</organism>
<feature type="transmembrane region" description="Helical" evidence="5">
    <location>
        <begin position="53"/>
        <end position="75"/>
    </location>
</feature>
<dbReference type="RefSeq" id="WP_153437953.1">
    <property type="nucleotide sequence ID" value="NZ_WIWF01000015.1"/>
</dbReference>
<evidence type="ECO:0000256" key="1">
    <source>
        <dbReference type="ARBA" id="ARBA00004141"/>
    </source>
</evidence>
<dbReference type="Gene3D" id="1.20.1250.20">
    <property type="entry name" value="MFS general substrate transporter like domains"/>
    <property type="match status" value="2"/>
</dbReference>
<comment type="caution">
    <text evidence="6">The sequence shown here is derived from an EMBL/GenBank/DDBJ whole genome shotgun (WGS) entry which is preliminary data.</text>
</comment>
<keyword evidence="3 5" id="KW-1133">Transmembrane helix</keyword>
<dbReference type="Proteomes" id="UP000447574">
    <property type="component" value="Unassembled WGS sequence"/>
</dbReference>
<feature type="transmembrane region" description="Helical" evidence="5">
    <location>
        <begin position="333"/>
        <end position="354"/>
    </location>
</feature>
<feature type="transmembrane region" description="Helical" evidence="5">
    <location>
        <begin position="169"/>
        <end position="188"/>
    </location>
</feature>
<dbReference type="SUPFAM" id="SSF103473">
    <property type="entry name" value="MFS general substrate transporter"/>
    <property type="match status" value="1"/>
</dbReference>
<feature type="transmembrane region" description="Helical" evidence="5">
    <location>
        <begin position="145"/>
        <end position="163"/>
    </location>
</feature>
<keyword evidence="2 5" id="KW-0812">Transmembrane</keyword>
<sequence>MSSSLSPTRAVPGTAAQLSTRLTFFIAGLCTASWAPLVPLVKARAAIDEGVLGLLLLCLGLGSISAMPVTGFLVGRYGCQRVIVVATLIMALSLPLLAWLSGVTALAIAIVVFGIGLGMLDCAMNVQAVMVSEASARPIMSSFHGLYSLGGILGALGMTALLAAGLSPLAAVLCVVGLTLVTLIKAAPNLLPYGSEGDTPFFALPRGKVLFLGGLCFIVFIAEGAMLDWSGVFLVSLRGMDPAYGGLGYAAFATAMTGSRLAGDWMVTRFKPARVVVMGSLCASLGIVFSLLTSSWSFSLLGYALVGVGCANIVPVLFSAVARQTHMPQGTAVPAMTTLGYAGVLMGPALIGFVAHASSLQLALGLVAIALLGVAATAKSVQRS</sequence>